<dbReference type="Proteomes" id="UP001519344">
    <property type="component" value="Unassembled WGS sequence"/>
</dbReference>
<keyword evidence="1" id="KW-0472">Membrane</keyword>
<keyword evidence="1" id="KW-0812">Transmembrane</keyword>
<feature type="transmembrane region" description="Helical" evidence="1">
    <location>
        <begin position="6"/>
        <end position="27"/>
    </location>
</feature>
<keyword evidence="1" id="KW-1133">Transmembrane helix</keyword>
<organism evidence="2 3">
    <name type="scientific">Paenibacillus aceris</name>
    <dbReference type="NCBI Taxonomy" id="869555"/>
    <lineage>
        <taxon>Bacteria</taxon>
        <taxon>Bacillati</taxon>
        <taxon>Bacillota</taxon>
        <taxon>Bacilli</taxon>
        <taxon>Bacillales</taxon>
        <taxon>Paenibacillaceae</taxon>
        <taxon>Paenibacillus</taxon>
    </lineage>
</organism>
<gene>
    <name evidence="2" type="ORF">J2Z65_000967</name>
</gene>
<accession>A0ABS4HT33</accession>
<dbReference type="EMBL" id="JAGGKV010000002">
    <property type="protein sequence ID" value="MBP1961769.1"/>
    <property type="molecule type" value="Genomic_DNA"/>
</dbReference>
<proteinExistence type="predicted"/>
<evidence type="ECO:0000313" key="3">
    <source>
        <dbReference type="Proteomes" id="UP001519344"/>
    </source>
</evidence>
<evidence type="ECO:0000256" key="1">
    <source>
        <dbReference type="SAM" id="Phobius"/>
    </source>
</evidence>
<keyword evidence="3" id="KW-1185">Reference proteome</keyword>
<evidence type="ECO:0000313" key="2">
    <source>
        <dbReference type="EMBL" id="MBP1961769.1"/>
    </source>
</evidence>
<reference evidence="2 3" key="1">
    <citation type="submission" date="2021-03" db="EMBL/GenBank/DDBJ databases">
        <title>Genomic Encyclopedia of Type Strains, Phase IV (KMG-IV): sequencing the most valuable type-strain genomes for metagenomic binning, comparative biology and taxonomic classification.</title>
        <authorList>
            <person name="Goeker M."/>
        </authorList>
    </citation>
    <scope>NUCLEOTIDE SEQUENCE [LARGE SCALE GENOMIC DNA]</scope>
    <source>
        <strain evidence="2 3">DSM 24950</strain>
    </source>
</reference>
<comment type="caution">
    <text evidence="2">The sequence shown here is derived from an EMBL/GenBank/DDBJ whole genome shotgun (WGS) entry which is preliminary data.</text>
</comment>
<name>A0ABS4HT33_9BACL</name>
<protein>
    <submittedName>
        <fullName evidence="2">Uncharacterized protein</fullName>
    </submittedName>
</protein>
<sequence length="30" mass="3197">MSAQTTIRIAIVLLMISLVLIGSGVYAKFS</sequence>